<dbReference type="EC" id="3.4.11.18" evidence="6 7"/>
<feature type="binding site" evidence="6">
    <location>
        <position position="178"/>
    </location>
    <ligand>
        <name>a divalent metal cation</name>
        <dbReference type="ChEBI" id="CHEBI:60240"/>
        <label>2</label>
        <note>catalytic</note>
    </ligand>
</feature>
<evidence type="ECO:0000256" key="6">
    <source>
        <dbReference type="HAMAP-Rule" id="MF_01974"/>
    </source>
</evidence>
<evidence type="ECO:0000313" key="9">
    <source>
        <dbReference type="EMBL" id="KKR72699.1"/>
    </source>
</evidence>
<keyword evidence="3 6" id="KW-0645">Protease</keyword>
<dbReference type="HAMAP" id="MF_01974">
    <property type="entry name" value="MetAP_1"/>
    <property type="match status" value="1"/>
</dbReference>
<evidence type="ECO:0000256" key="2">
    <source>
        <dbReference type="ARBA" id="ARBA00022438"/>
    </source>
</evidence>
<comment type="function">
    <text evidence="1 6">Removes the N-terminal methionine from nascent proteins. The N-terminal methionine is often cleaved when the second residue in the primary sequence is small and uncharged (Met-Ala-, Cys, Gly, Pro, Ser, Thr, or Val). Requires deformylation of the N(alpha)-formylated initiator methionine before it can be hydrolyzed.</text>
</comment>
<evidence type="ECO:0000256" key="1">
    <source>
        <dbReference type="ARBA" id="ARBA00002521"/>
    </source>
</evidence>
<feature type="binding site" evidence="6">
    <location>
        <position position="245"/>
    </location>
    <ligand>
        <name>a divalent metal cation</name>
        <dbReference type="ChEBI" id="CHEBI:60240"/>
        <label>2</label>
        <note>catalytic</note>
    </ligand>
</feature>
<dbReference type="GO" id="GO:0004239">
    <property type="term" value="F:initiator methionyl aminopeptidase activity"/>
    <property type="evidence" value="ECO:0007669"/>
    <property type="project" value="UniProtKB-UniRule"/>
</dbReference>
<name>A0A0G0T6S2_9BACT</name>
<dbReference type="AlphaFoldDB" id="A0A0G0T6S2"/>
<comment type="subunit">
    <text evidence="6">Monomer.</text>
</comment>
<dbReference type="InterPro" id="IPR000994">
    <property type="entry name" value="Pept_M24"/>
</dbReference>
<dbReference type="PANTHER" id="PTHR43330">
    <property type="entry name" value="METHIONINE AMINOPEPTIDASE"/>
    <property type="match status" value="1"/>
</dbReference>
<evidence type="ECO:0000313" key="10">
    <source>
        <dbReference type="Proteomes" id="UP000034664"/>
    </source>
</evidence>
<comment type="cofactor">
    <cofactor evidence="6">
        <name>Co(2+)</name>
        <dbReference type="ChEBI" id="CHEBI:48828"/>
    </cofactor>
    <cofactor evidence="6">
        <name>Zn(2+)</name>
        <dbReference type="ChEBI" id="CHEBI:29105"/>
    </cofactor>
    <cofactor evidence="6">
        <name>Mn(2+)</name>
        <dbReference type="ChEBI" id="CHEBI:29035"/>
    </cofactor>
    <cofactor evidence="6">
        <name>Fe(2+)</name>
        <dbReference type="ChEBI" id="CHEBI:29033"/>
    </cofactor>
    <text evidence="6">Binds 2 divalent metal cations per subunit. Has a high-affinity and a low affinity metal-binding site. The true nature of the physiological cofactor is under debate. The enzyme is active with cobalt, zinc, manganese or divalent iron ions. Most likely, methionine aminopeptidases function as mononuclear Fe(2+)-metalloproteases under physiological conditions, and the catalytically relevant metal-binding site has been assigned to the histidine-containing high-affinity site.</text>
</comment>
<dbReference type="SUPFAM" id="SSF55920">
    <property type="entry name" value="Creatinase/aminopeptidase"/>
    <property type="match status" value="1"/>
</dbReference>
<feature type="binding site" evidence="6">
    <location>
        <position position="213"/>
    </location>
    <ligand>
        <name>a divalent metal cation</name>
        <dbReference type="ChEBI" id="CHEBI:60240"/>
        <label>2</label>
        <note>catalytic</note>
    </ligand>
</feature>
<dbReference type="Gene3D" id="3.90.230.10">
    <property type="entry name" value="Creatinase/methionine aminopeptidase superfamily"/>
    <property type="match status" value="1"/>
</dbReference>
<dbReference type="GO" id="GO:0046872">
    <property type="term" value="F:metal ion binding"/>
    <property type="evidence" value="ECO:0007669"/>
    <property type="project" value="UniProtKB-UniRule"/>
</dbReference>
<feature type="binding site" evidence="6">
    <location>
        <position position="245"/>
    </location>
    <ligand>
        <name>a divalent metal cation</name>
        <dbReference type="ChEBI" id="CHEBI:60240"/>
        <label>1</label>
    </ligand>
</feature>
<dbReference type="PANTHER" id="PTHR43330:SF27">
    <property type="entry name" value="METHIONINE AMINOPEPTIDASE"/>
    <property type="match status" value="1"/>
</dbReference>
<evidence type="ECO:0000259" key="8">
    <source>
        <dbReference type="Pfam" id="PF00557"/>
    </source>
</evidence>
<feature type="binding site" evidence="6">
    <location>
        <position position="95"/>
    </location>
    <ligand>
        <name>a divalent metal cation</name>
        <dbReference type="ChEBI" id="CHEBI:60240"/>
        <label>1</label>
    </ligand>
</feature>
<evidence type="ECO:0000256" key="5">
    <source>
        <dbReference type="ARBA" id="ARBA00022801"/>
    </source>
</evidence>
<dbReference type="NCBIfam" id="TIGR00500">
    <property type="entry name" value="met_pdase_I"/>
    <property type="match status" value="1"/>
</dbReference>
<keyword evidence="4 6" id="KW-0479">Metal-binding</keyword>
<evidence type="ECO:0000256" key="4">
    <source>
        <dbReference type="ARBA" id="ARBA00022723"/>
    </source>
</evidence>
<feature type="domain" description="Peptidase M24" evidence="8">
    <location>
        <begin position="12"/>
        <end position="235"/>
    </location>
</feature>
<sequence>MIHLKSEKEIATMQEGGKKLKRVLTETLIQVKPGISAAKIDKFADDLIRKEGGEPSFKRVKGYRWASCICINDCVVHGIPHKEIILKEDNVVTVDLGMYYQGFHTDMSWTVRVEDPIRQLADKDPNDKINKFLKTGERALKNGIAQVKLGNRIGHISQAIQNTIEPEGYGVVEELVGHGVGKKLHEDPEVPGLLMRPLSKTPELKIGMTLAIEAIYVMGKPDVYIDEADGWTIRTKDGTIASCFEKTIALTRGGLLVLT</sequence>
<feature type="binding site" evidence="6">
    <location>
        <position position="106"/>
    </location>
    <ligand>
        <name>a divalent metal cation</name>
        <dbReference type="ChEBI" id="CHEBI:60240"/>
        <label>1</label>
    </ligand>
</feature>
<dbReference type="PATRIC" id="fig|1618482.3.peg.187"/>
<organism evidence="9 10">
    <name type="scientific">Candidatus Roizmanbacteria bacterium GW2011_GWB1_40_7</name>
    <dbReference type="NCBI Taxonomy" id="1618482"/>
    <lineage>
        <taxon>Bacteria</taxon>
        <taxon>Candidatus Roizmaniibacteriota</taxon>
    </lineage>
</organism>
<gene>
    <name evidence="6" type="primary">map</name>
    <name evidence="9" type="ORF">UU14_C0003G0062</name>
</gene>
<feature type="binding site" evidence="6">
    <location>
        <position position="185"/>
    </location>
    <ligand>
        <name>substrate</name>
    </ligand>
</feature>
<dbReference type="InterPro" id="IPR036005">
    <property type="entry name" value="Creatinase/aminopeptidase-like"/>
</dbReference>
<dbReference type="InterPro" id="IPR002467">
    <property type="entry name" value="Pept_M24A_MAP1"/>
</dbReference>
<protein>
    <recommendedName>
        <fullName evidence="6 7">Methionine aminopeptidase</fullName>
        <shortName evidence="6">MAP</shortName>
        <shortName evidence="6">MetAP</shortName>
        <ecNumber evidence="6 7">3.4.11.18</ecNumber>
    </recommendedName>
    <alternativeName>
        <fullName evidence="6">Peptidase M</fullName>
    </alternativeName>
</protein>
<keyword evidence="5 6" id="KW-0378">Hydrolase</keyword>
<comment type="catalytic activity">
    <reaction evidence="6 7">
        <text>Release of N-terminal amino acids, preferentially methionine, from peptides and arylamides.</text>
        <dbReference type="EC" id="3.4.11.18"/>
    </reaction>
</comment>
<dbReference type="GO" id="GO:0006508">
    <property type="term" value="P:proteolysis"/>
    <property type="evidence" value="ECO:0007669"/>
    <property type="project" value="UniProtKB-KW"/>
</dbReference>
<comment type="caution">
    <text evidence="9">The sequence shown here is derived from an EMBL/GenBank/DDBJ whole genome shotgun (WGS) entry which is preliminary data.</text>
</comment>
<evidence type="ECO:0000256" key="3">
    <source>
        <dbReference type="ARBA" id="ARBA00022670"/>
    </source>
</evidence>
<reference evidence="9 10" key="1">
    <citation type="journal article" date="2015" name="Nature">
        <title>rRNA introns, odd ribosomes, and small enigmatic genomes across a large radiation of phyla.</title>
        <authorList>
            <person name="Brown C.T."/>
            <person name="Hug L.A."/>
            <person name="Thomas B.C."/>
            <person name="Sharon I."/>
            <person name="Castelle C.J."/>
            <person name="Singh A."/>
            <person name="Wilkins M.J."/>
            <person name="Williams K.H."/>
            <person name="Banfield J.F."/>
        </authorList>
    </citation>
    <scope>NUCLEOTIDE SEQUENCE [LARGE SCALE GENOMIC DNA]</scope>
</reference>
<dbReference type="InterPro" id="IPR001714">
    <property type="entry name" value="Pept_M24_MAP"/>
</dbReference>
<feature type="binding site" evidence="6">
    <location>
        <position position="77"/>
    </location>
    <ligand>
        <name>substrate</name>
    </ligand>
</feature>
<dbReference type="EMBL" id="LBZM01000003">
    <property type="protein sequence ID" value="KKR72699.1"/>
    <property type="molecule type" value="Genomic_DNA"/>
</dbReference>
<keyword evidence="2 6" id="KW-0031">Aminopeptidase</keyword>
<proteinExistence type="inferred from homology"/>
<comment type="similarity">
    <text evidence="6">Belongs to the peptidase M24A family. Methionine aminopeptidase type 1 subfamily.</text>
</comment>
<accession>A0A0G0T6S2</accession>
<feature type="binding site" evidence="6">
    <location>
        <position position="106"/>
    </location>
    <ligand>
        <name>a divalent metal cation</name>
        <dbReference type="ChEBI" id="CHEBI:60240"/>
        <label>2</label>
        <note>catalytic</note>
    </ligand>
</feature>
<dbReference type="Proteomes" id="UP000034664">
    <property type="component" value="Unassembled WGS sequence"/>
</dbReference>
<evidence type="ECO:0000256" key="7">
    <source>
        <dbReference type="RuleBase" id="RU003653"/>
    </source>
</evidence>
<dbReference type="PRINTS" id="PR00599">
    <property type="entry name" value="MAPEPTIDASE"/>
</dbReference>
<dbReference type="GO" id="GO:0070006">
    <property type="term" value="F:metalloaminopeptidase activity"/>
    <property type="evidence" value="ECO:0007669"/>
    <property type="project" value="UniProtKB-UniRule"/>
</dbReference>
<dbReference type="GO" id="GO:0005829">
    <property type="term" value="C:cytosol"/>
    <property type="evidence" value="ECO:0007669"/>
    <property type="project" value="TreeGrafter"/>
</dbReference>
<dbReference type="Pfam" id="PF00557">
    <property type="entry name" value="Peptidase_M24"/>
    <property type="match status" value="1"/>
</dbReference>